<evidence type="ECO:0000313" key="3">
    <source>
        <dbReference type="Proteomes" id="UP000572984"/>
    </source>
</evidence>
<keyword evidence="3" id="KW-1185">Reference proteome</keyword>
<gene>
    <name evidence="2" type="ORF">H0S73_23310</name>
</gene>
<proteinExistence type="predicted"/>
<evidence type="ECO:0000256" key="1">
    <source>
        <dbReference type="SAM" id="MobiDB-lite"/>
    </source>
</evidence>
<dbReference type="Proteomes" id="UP000572984">
    <property type="component" value="Unassembled WGS sequence"/>
</dbReference>
<feature type="region of interest" description="Disordered" evidence="1">
    <location>
        <begin position="263"/>
        <end position="290"/>
    </location>
</feature>
<feature type="region of interest" description="Disordered" evidence="1">
    <location>
        <begin position="72"/>
        <end position="111"/>
    </location>
</feature>
<reference evidence="2 3" key="1">
    <citation type="submission" date="2020-07" db="EMBL/GenBank/DDBJ databases">
        <title>Draft genome and description of Microvirga mediterraneensis Marseille-Q2068 sp. nov.</title>
        <authorList>
            <person name="Boxberger M."/>
        </authorList>
    </citation>
    <scope>NUCLEOTIDE SEQUENCE [LARGE SCALE GENOMIC DNA]</scope>
    <source>
        <strain evidence="2 3">Marseille-Q2068</strain>
    </source>
</reference>
<dbReference type="EMBL" id="JACDXJ010000002">
    <property type="protein sequence ID" value="MBA1159023.1"/>
    <property type="molecule type" value="Genomic_DNA"/>
</dbReference>
<organism evidence="2 3">
    <name type="scientific">Microvirga mediterraneensis</name>
    <dbReference type="NCBI Taxonomy" id="2754695"/>
    <lineage>
        <taxon>Bacteria</taxon>
        <taxon>Pseudomonadati</taxon>
        <taxon>Pseudomonadota</taxon>
        <taxon>Alphaproteobacteria</taxon>
        <taxon>Hyphomicrobiales</taxon>
        <taxon>Methylobacteriaceae</taxon>
        <taxon>Microvirga</taxon>
    </lineage>
</organism>
<comment type="caution">
    <text evidence="2">The sequence shown here is derived from an EMBL/GenBank/DDBJ whole genome shotgun (WGS) entry which is preliminary data.</text>
</comment>
<name>A0A838BVW9_9HYPH</name>
<sequence length="402" mass="43292">MPGIARQFEPQITRIGGAPSKYRFTARCSGCHKTDTYESSTAVGDDVVKGYFKDRGWLLARDRAHDLCPTCLARPHKAQQPRQRNEVRRHRSPDPTNSPDRSTPAADKRSRDISDILARHLGKPDALAEEVFRPKLVQAPRPPAADVPQQVAPAPALSPEVEHALMGIAAELKDLRFTMGLMAEQMGKLVSLGTQQIDAIARLTPLVMQSAEGISGSLREVASAIQCIPTVSTPASAALKLPAEAAGVEEPPALQPNLLQGVDQAADPGTESAPIAAEAKTPSKQSQRPTRNVALALHVGSAHVVVKSIPDAKRSDRFYTIIRLPRELWDQAGFGPEDRLLLDWSGKALTIERATDGGVKPKAIGGTSVVLQSWKLGNLNFDYPKVTETDGGLHLTGERSPA</sequence>
<evidence type="ECO:0000313" key="2">
    <source>
        <dbReference type="EMBL" id="MBA1159023.1"/>
    </source>
</evidence>
<accession>A0A838BVW9</accession>
<dbReference type="AlphaFoldDB" id="A0A838BVW9"/>
<protein>
    <submittedName>
        <fullName evidence="2">Uncharacterized protein</fullName>
    </submittedName>
</protein>